<dbReference type="STRING" id="471853.Bcav_2280"/>
<dbReference type="KEGG" id="bcv:Bcav_2280"/>
<dbReference type="AlphaFoldDB" id="C5BVE4"/>
<feature type="transmembrane region" description="Helical" evidence="2">
    <location>
        <begin position="261"/>
        <end position="281"/>
    </location>
</feature>
<organism evidence="3 4">
    <name type="scientific">Beutenbergia cavernae (strain ATCC BAA-8 / DSM 12333 / CCUG 43141 / JCM 11478 / NBRC 16432 / NCIMB 13614 / HKI 0122)</name>
    <dbReference type="NCBI Taxonomy" id="471853"/>
    <lineage>
        <taxon>Bacteria</taxon>
        <taxon>Bacillati</taxon>
        <taxon>Actinomycetota</taxon>
        <taxon>Actinomycetes</taxon>
        <taxon>Micrococcales</taxon>
        <taxon>Beutenbergiaceae</taxon>
        <taxon>Beutenbergia</taxon>
    </lineage>
</organism>
<dbReference type="RefSeq" id="WP_015882771.1">
    <property type="nucleotide sequence ID" value="NC_012669.1"/>
</dbReference>
<dbReference type="HOGENOM" id="CLU_350184_0_0_11"/>
<feature type="region of interest" description="Disordered" evidence="1">
    <location>
        <begin position="553"/>
        <end position="575"/>
    </location>
</feature>
<dbReference type="eggNOG" id="COG1595">
    <property type="taxonomic scope" value="Bacteria"/>
</dbReference>
<feature type="transmembrane region" description="Helical" evidence="2">
    <location>
        <begin position="363"/>
        <end position="383"/>
    </location>
</feature>
<sequence length="872" mass="92992">MSDEVPSGPAPAPVPLSGLTEIRIHGVGGTPPESLLGTLTPEHVAGDRVAGFYRTGDTRGRHREAYSWGGLTSRSRTRALWLLLLPSMLANMGGWMARRRLTSGPEEESRAPTTVMFRWAARVAALALTVSTLLMVCLLALDVVAYQCGGDAACAGRVPWDPAILGLADRPGRRLVVGAVGVLLVIAVFAYLSYRSRIAYESVPPPIRVTPQATAEVAGQVRSVGMAEAAPSRRCAAALDGGLRHPDFWNGQLWHRHLSRLHLAVCLAGLAAVLAACVREVAAQAGAEPSRTAAGIVAGLACVVIALVVALLGEDEADRRWSTGLYGAGAAVLLGAAVVAWTLPAAPTDPGMLPGMRGIVNVGWILTFALWVPLAGQQIAAWLTRRPGQWWRPATWWRRWTVERKERPATFPWGAPFVLNAVALMLANAVILSVITLVARSLGQITWGFAPGDVPADDGAGPPGTGVTVYLPPAVGATASALTLGLLAAVLLFAGGIGVGALVVRSPGRLAAFTARLRRDYGLPATPEPAPTPEPRSESAWWFSAFRHPPRKATRWRGADGAADRDGASTPPSDRPTAWVSKVALMRYLARTTTRAWILFVGIVVVGMVWMLVVEYTVWILERPFPTVALTLGVTIAVAVPPLLVALLALTFRDASKRRVLGTLFDVGTFFPRSFHPFAPPAYAERAVPELVRRIWRLHDNEGRVVLTAHSQGSVVAAAALVQRSERRDGEPRVGFLSVGSPLAKLYRWAFPALFSDGLLAGLDGDAGIGPVHWRNLYYVTDYIGGPVSGPGSAVPAAVDEVLHDPPTYWYVFGQPLPPVLTHTGYWVDAHLWTRVDAMCDELVAPLPAPAPAPAAEVDGALLSEDPDTVAR</sequence>
<keyword evidence="2" id="KW-0812">Transmembrane</keyword>
<dbReference type="InterPro" id="IPR029058">
    <property type="entry name" value="AB_hydrolase_fold"/>
</dbReference>
<feature type="transmembrane region" description="Helical" evidence="2">
    <location>
        <begin position="175"/>
        <end position="194"/>
    </location>
</feature>
<gene>
    <name evidence="3" type="ordered locus">Bcav_2280</name>
</gene>
<name>C5BVE4_BEUC1</name>
<feature type="transmembrane region" description="Helical" evidence="2">
    <location>
        <begin position="119"/>
        <end position="141"/>
    </location>
</feature>
<proteinExistence type="predicted"/>
<feature type="transmembrane region" description="Helical" evidence="2">
    <location>
        <begin position="596"/>
        <end position="621"/>
    </location>
</feature>
<feature type="transmembrane region" description="Helical" evidence="2">
    <location>
        <begin position="417"/>
        <end position="439"/>
    </location>
</feature>
<keyword evidence="2" id="KW-1133">Transmembrane helix</keyword>
<keyword evidence="4" id="KW-1185">Reference proteome</keyword>
<accession>C5BVE4</accession>
<feature type="transmembrane region" description="Helical" evidence="2">
    <location>
        <begin position="627"/>
        <end position="650"/>
    </location>
</feature>
<dbReference type="EMBL" id="CP001618">
    <property type="protein sequence ID" value="ACQ80531.1"/>
    <property type="molecule type" value="Genomic_DNA"/>
</dbReference>
<evidence type="ECO:0000313" key="4">
    <source>
        <dbReference type="Proteomes" id="UP000007962"/>
    </source>
</evidence>
<dbReference type="SUPFAM" id="SSF53474">
    <property type="entry name" value="alpha/beta-Hydrolases"/>
    <property type="match status" value="1"/>
</dbReference>
<protein>
    <submittedName>
        <fullName evidence="3">Putative integral membrane protein</fullName>
    </submittedName>
</protein>
<reference evidence="3 4" key="1">
    <citation type="journal article" date="2009" name="Stand. Genomic Sci.">
        <title>Complete genome sequence of Beutenbergia cavernae type strain (HKI 0122).</title>
        <authorList>
            <person name="Land M."/>
            <person name="Pukall R."/>
            <person name="Abt B."/>
            <person name="Goker M."/>
            <person name="Rohde M."/>
            <person name="Glavina Del Rio T."/>
            <person name="Tice H."/>
            <person name="Copeland A."/>
            <person name="Cheng J.F."/>
            <person name="Lucas S."/>
            <person name="Chen F."/>
            <person name="Nolan M."/>
            <person name="Bruce D."/>
            <person name="Goodwin L."/>
            <person name="Pitluck S."/>
            <person name="Ivanova N."/>
            <person name="Mavromatis K."/>
            <person name="Ovchinnikova G."/>
            <person name="Pati A."/>
            <person name="Chen A."/>
            <person name="Palaniappan K."/>
            <person name="Hauser L."/>
            <person name="Chang Y.J."/>
            <person name="Jefferies C.C."/>
            <person name="Saunders E."/>
            <person name="Brettin T."/>
            <person name="Detter J.C."/>
            <person name="Han C."/>
            <person name="Chain P."/>
            <person name="Bristow J."/>
            <person name="Eisen J.A."/>
            <person name="Markowitz V."/>
            <person name="Hugenholtz P."/>
            <person name="Kyrpides N.C."/>
            <person name="Klenk H.P."/>
            <person name="Lapidus A."/>
        </authorList>
    </citation>
    <scope>NUCLEOTIDE SEQUENCE [LARGE SCALE GENOMIC DNA]</scope>
    <source>
        <strain evidence="4">ATCC BAA-8 / DSM 12333 / NBRC 16432</strain>
    </source>
</reference>
<evidence type="ECO:0000256" key="1">
    <source>
        <dbReference type="SAM" id="MobiDB-lite"/>
    </source>
</evidence>
<evidence type="ECO:0000256" key="2">
    <source>
        <dbReference type="SAM" id="Phobius"/>
    </source>
</evidence>
<keyword evidence="2" id="KW-0472">Membrane</keyword>
<feature type="transmembrane region" description="Helical" evidence="2">
    <location>
        <begin position="324"/>
        <end position="343"/>
    </location>
</feature>
<feature type="transmembrane region" description="Helical" evidence="2">
    <location>
        <begin position="481"/>
        <end position="504"/>
    </location>
</feature>
<dbReference type="OrthoDB" id="4320047at2"/>
<dbReference type="Proteomes" id="UP000007962">
    <property type="component" value="Chromosome"/>
</dbReference>
<feature type="transmembrane region" description="Helical" evidence="2">
    <location>
        <begin position="293"/>
        <end position="312"/>
    </location>
</feature>
<evidence type="ECO:0000313" key="3">
    <source>
        <dbReference type="EMBL" id="ACQ80531.1"/>
    </source>
</evidence>